<feature type="compositionally biased region" description="Polar residues" evidence="1">
    <location>
        <begin position="113"/>
        <end position="123"/>
    </location>
</feature>
<organism evidence="3 4">
    <name type="scientific">Succiniclasticum ruminis</name>
    <dbReference type="NCBI Taxonomy" id="40841"/>
    <lineage>
        <taxon>Bacteria</taxon>
        <taxon>Bacillati</taxon>
        <taxon>Bacillota</taxon>
        <taxon>Negativicutes</taxon>
        <taxon>Acidaminococcales</taxon>
        <taxon>Acidaminococcaceae</taxon>
        <taxon>Succiniclasticum</taxon>
    </lineage>
</organism>
<feature type="compositionally biased region" description="Basic and acidic residues" evidence="1">
    <location>
        <begin position="96"/>
        <end position="106"/>
    </location>
</feature>
<evidence type="ECO:0000256" key="1">
    <source>
        <dbReference type="SAM" id="MobiDB-lite"/>
    </source>
</evidence>
<dbReference type="InterPro" id="IPR013693">
    <property type="entry name" value="SpoIID/LytB_N"/>
</dbReference>
<feature type="region of interest" description="Disordered" evidence="1">
    <location>
        <begin position="96"/>
        <end position="143"/>
    </location>
</feature>
<dbReference type="Proteomes" id="UP000198943">
    <property type="component" value="Unassembled WGS sequence"/>
</dbReference>
<keyword evidence="4" id="KW-1185">Reference proteome</keyword>
<gene>
    <name evidence="3" type="ORF">SAMN04487864_1117</name>
</gene>
<dbReference type="AlphaFoldDB" id="A0A1G6MW24"/>
<dbReference type="InterPro" id="IPR013486">
    <property type="entry name" value="SpoIID/LytB"/>
</dbReference>
<evidence type="ECO:0000313" key="3">
    <source>
        <dbReference type="EMBL" id="SDC59798.1"/>
    </source>
</evidence>
<name>A0A1G6MW24_9FIRM</name>
<dbReference type="GO" id="GO:0030435">
    <property type="term" value="P:sporulation resulting in formation of a cellular spore"/>
    <property type="evidence" value="ECO:0007669"/>
    <property type="project" value="InterPro"/>
</dbReference>
<accession>A0A1G6MW24</accession>
<dbReference type="Pfam" id="PF08486">
    <property type="entry name" value="SpoIID"/>
    <property type="match status" value="1"/>
</dbReference>
<dbReference type="OrthoDB" id="9794671at2"/>
<dbReference type="EMBL" id="FMYW01000011">
    <property type="protein sequence ID" value="SDC59798.1"/>
    <property type="molecule type" value="Genomic_DNA"/>
</dbReference>
<feature type="domain" description="Sporulation stage II protein D amidase enhancer LytB N-terminal" evidence="2">
    <location>
        <begin position="164"/>
        <end position="254"/>
    </location>
</feature>
<protein>
    <submittedName>
        <fullName evidence="3">Stage II sporulation protein D</fullName>
    </submittedName>
</protein>
<evidence type="ECO:0000259" key="2">
    <source>
        <dbReference type="Pfam" id="PF08486"/>
    </source>
</evidence>
<evidence type="ECO:0000313" key="4">
    <source>
        <dbReference type="Proteomes" id="UP000198943"/>
    </source>
</evidence>
<proteinExistence type="predicted"/>
<reference evidence="4" key="1">
    <citation type="submission" date="2016-10" db="EMBL/GenBank/DDBJ databases">
        <authorList>
            <person name="Varghese N."/>
            <person name="Submissions S."/>
        </authorList>
    </citation>
    <scope>NUCLEOTIDE SEQUENCE [LARGE SCALE GENOMIC DNA]</scope>
    <source>
        <strain evidence="4">DSM 11005</strain>
    </source>
</reference>
<sequence>MIKQAADKLVLKYVFVFTLLLTCLFTGPVQASSEIDVGLIVSQFSAEVIAPSAFVATEPDGNQTTLEKGKYFIAANSGKIMLGSHQLASGTVLEMAKPKDKEEKTNKNATTTSDKVSGKTANQKQERNKEQNKGQTSADPSRHLFTVNRQEYRGALKIYITNEGKNLTVVNRVPLEYYVNSVLGPKSSPIWPDEAIKAQAVAVRSLAWYYKNNPESGLFAVRAVEPETFYGGIRTENKNITKVAAMTAGQVLYYNGRPAAAYTCESSGGMTVSAAEVLQKDIPYLRAVQDYDTDCPSFTWEKKIQAATISRLLEQGGHKIGRLRGYRISDSEKPATKDRYPSGRVKIIYWQGDLGSVTLSGQELADMLALSSNWFDVYLTDPVPQKLDVPIENRYGIEIGKKQIPITIKGREKSTWQSAIPGYHFLEGTADETLLFKGKGIGRGLGLSKWGAKGMADTAPEKAKDYYKTILLHYYPGTYLVSAY</sequence>
<dbReference type="RefSeq" id="WP_093730728.1">
    <property type="nucleotide sequence ID" value="NZ_FMYW01000011.1"/>
</dbReference>
<dbReference type="NCBIfam" id="TIGR02669">
    <property type="entry name" value="SpoIID_LytB"/>
    <property type="match status" value="1"/>
</dbReference>